<proteinExistence type="predicted"/>
<accession>A0ACA9LCL5</accession>
<evidence type="ECO:0000313" key="2">
    <source>
        <dbReference type="Proteomes" id="UP000789366"/>
    </source>
</evidence>
<gene>
    <name evidence="1" type="ORF">SPELUC_LOCUS3862</name>
</gene>
<sequence length="87" mass="9405">MTANREFCLFRISNYRYISKLLLVLSPVLGTGISNFSEIPNASVLVLKSVSLHRWDGTKFDSYIVGVAGGSGSGKTSVSEYVPAFPS</sequence>
<dbReference type="Proteomes" id="UP000789366">
    <property type="component" value="Unassembled WGS sequence"/>
</dbReference>
<keyword evidence="2" id="KW-1185">Reference proteome</keyword>
<protein>
    <submittedName>
        <fullName evidence="1">9832_t:CDS:1</fullName>
    </submittedName>
</protein>
<comment type="caution">
    <text evidence="1">The sequence shown here is derived from an EMBL/GenBank/DDBJ whole genome shotgun (WGS) entry which is preliminary data.</text>
</comment>
<organism evidence="1 2">
    <name type="scientific">Cetraspora pellucida</name>
    <dbReference type="NCBI Taxonomy" id="1433469"/>
    <lineage>
        <taxon>Eukaryota</taxon>
        <taxon>Fungi</taxon>
        <taxon>Fungi incertae sedis</taxon>
        <taxon>Mucoromycota</taxon>
        <taxon>Glomeromycotina</taxon>
        <taxon>Glomeromycetes</taxon>
        <taxon>Diversisporales</taxon>
        <taxon>Gigasporaceae</taxon>
        <taxon>Cetraspora</taxon>
    </lineage>
</organism>
<reference evidence="1" key="1">
    <citation type="submission" date="2021-06" db="EMBL/GenBank/DDBJ databases">
        <authorList>
            <person name="Kallberg Y."/>
            <person name="Tangrot J."/>
            <person name="Rosling A."/>
        </authorList>
    </citation>
    <scope>NUCLEOTIDE SEQUENCE</scope>
    <source>
        <strain evidence="1">28 12/20/2015</strain>
    </source>
</reference>
<evidence type="ECO:0000313" key="1">
    <source>
        <dbReference type="EMBL" id="CAG8519465.1"/>
    </source>
</evidence>
<dbReference type="EMBL" id="CAJVPW010003149">
    <property type="protein sequence ID" value="CAG8519465.1"/>
    <property type="molecule type" value="Genomic_DNA"/>
</dbReference>
<name>A0ACA9LCL5_9GLOM</name>